<dbReference type="OrthoDB" id="656273at2"/>
<evidence type="ECO:0000313" key="8">
    <source>
        <dbReference type="EMBL" id="RZS65054.1"/>
    </source>
</evidence>
<dbReference type="NCBIfam" id="TIGR02937">
    <property type="entry name" value="sigma70-ECF"/>
    <property type="match status" value="1"/>
</dbReference>
<dbReference type="Gene3D" id="1.10.10.10">
    <property type="entry name" value="Winged helix-like DNA-binding domain superfamily/Winged helix DNA-binding domain"/>
    <property type="match status" value="1"/>
</dbReference>
<dbReference type="GO" id="GO:0016987">
    <property type="term" value="F:sigma factor activity"/>
    <property type="evidence" value="ECO:0007669"/>
    <property type="project" value="UniProtKB-KW"/>
</dbReference>
<dbReference type="GO" id="GO:0006352">
    <property type="term" value="P:DNA-templated transcription initiation"/>
    <property type="evidence" value="ECO:0007669"/>
    <property type="project" value="InterPro"/>
</dbReference>
<dbReference type="Pfam" id="PF08281">
    <property type="entry name" value="Sigma70_r4_2"/>
    <property type="match status" value="1"/>
</dbReference>
<reference evidence="8 9" key="1">
    <citation type="submission" date="2019-02" db="EMBL/GenBank/DDBJ databases">
        <title>Genomic Encyclopedia of Type Strains, Phase IV (KMG-IV): sequencing the most valuable type-strain genomes for metagenomic binning, comparative biology and taxonomic classification.</title>
        <authorList>
            <person name="Goeker M."/>
        </authorList>
    </citation>
    <scope>NUCLEOTIDE SEQUENCE [LARGE SCALE GENOMIC DNA]</scope>
    <source>
        <strain evidence="8 9">DSM 18116</strain>
    </source>
</reference>
<evidence type="ECO:0000256" key="2">
    <source>
        <dbReference type="ARBA" id="ARBA00023015"/>
    </source>
</evidence>
<accession>A0A4Q7MAU9</accession>
<gene>
    <name evidence="8" type="ORF">EV199_5808</name>
</gene>
<dbReference type="GO" id="GO:0003677">
    <property type="term" value="F:DNA binding"/>
    <property type="evidence" value="ECO:0007669"/>
    <property type="project" value="InterPro"/>
</dbReference>
<dbReference type="SUPFAM" id="SSF88659">
    <property type="entry name" value="Sigma3 and sigma4 domains of RNA polymerase sigma factors"/>
    <property type="match status" value="1"/>
</dbReference>
<evidence type="ECO:0000256" key="3">
    <source>
        <dbReference type="ARBA" id="ARBA00023082"/>
    </source>
</evidence>
<evidence type="ECO:0000259" key="7">
    <source>
        <dbReference type="Pfam" id="PF08281"/>
    </source>
</evidence>
<feature type="domain" description="RNA polymerase sigma factor 70 region 4 type 2" evidence="7">
    <location>
        <begin position="153"/>
        <end position="204"/>
    </location>
</feature>
<dbReference type="EMBL" id="SGXA01000006">
    <property type="protein sequence ID" value="RZS65054.1"/>
    <property type="molecule type" value="Genomic_DNA"/>
</dbReference>
<comment type="caution">
    <text evidence="8">The sequence shown here is derived from an EMBL/GenBank/DDBJ whole genome shotgun (WGS) entry which is preliminary data.</text>
</comment>
<proteinExistence type="inferred from homology"/>
<dbReference type="Gene3D" id="1.10.1740.10">
    <property type="match status" value="1"/>
</dbReference>
<dbReference type="Proteomes" id="UP000293874">
    <property type="component" value="Unassembled WGS sequence"/>
</dbReference>
<dbReference type="InterPro" id="IPR013324">
    <property type="entry name" value="RNA_pol_sigma_r3/r4-like"/>
</dbReference>
<dbReference type="InterPro" id="IPR013325">
    <property type="entry name" value="RNA_pol_sigma_r2"/>
</dbReference>
<organism evidence="8 9">
    <name type="scientific">Pseudobacter ginsenosidimutans</name>
    <dbReference type="NCBI Taxonomy" id="661488"/>
    <lineage>
        <taxon>Bacteria</taxon>
        <taxon>Pseudomonadati</taxon>
        <taxon>Bacteroidota</taxon>
        <taxon>Chitinophagia</taxon>
        <taxon>Chitinophagales</taxon>
        <taxon>Chitinophagaceae</taxon>
        <taxon>Pseudobacter</taxon>
    </lineage>
</organism>
<dbReference type="InterPro" id="IPR014327">
    <property type="entry name" value="RNA_pol_sigma70_bacteroid"/>
</dbReference>
<sequence length="215" mass="24911">MKEQFPGHSGYAYQQEPTTSNETITDPYRPAPAADQDQAMVEELRSGNSQAMISFFNLYYAPLCYFAERMIHDRQAAEDIVEDTFMKLWKKHTDFASIQNIKAFLYITTRNACLNLLKQYQRDAVSRRELAYLNGDSDDFVLNTIIRTEVMAEIYRQIEKLPTQSRKVLKMSVFDNMRNHEIAAALDVSIHTVKNQKVRAMQLLRMNICRNHSGA</sequence>
<keyword evidence="3" id="KW-0731">Sigma factor</keyword>
<dbReference type="Pfam" id="PF04542">
    <property type="entry name" value="Sigma70_r2"/>
    <property type="match status" value="1"/>
</dbReference>
<feature type="region of interest" description="Disordered" evidence="5">
    <location>
        <begin position="1"/>
        <end position="32"/>
    </location>
</feature>
<dbReference type="AlphaFoldDB" id="A0A4Q7MAU9"/>
<evidence type="ECO:0000313" key="9">
    <source>
        <dbReference type="Proteomes" id="UP000293874"/>
    </source>
</evidence>
<feature type="compositionally biased region" description="Polar residues" evidence="5">
    <location>
        <begin position="15"/>
        <end position="24"/>
    </location>
</feature>
<evidence type="ECO:0000259" key="6">
    <source>
        <dbReference type="Pfam" id="PF04542"/>
    </source>
</evidence>
<dbReference type="InterPro" id="IPR036388">
    <property type="entry name" value="WH-like_DNA-bd_sf"/>
</dbReference>
<dbReference type="NCBIfam" id="TIGR02985">
    <property type="entry name" value="Sig70_bacteroi1"/>
    <property type="match status" value="1"/>
</dbReference>
<dbReference type="PANTHER" id="PTHR43133:SF46">
    <property type="entry name" value="RNA POLYMERASE SIGMA-70 FACTOR ECF SUBFAMILY"/>
    <property type="match status" value="1"/>
</dbReference>
<evidence type="ECO:0000256" key="1">
    <source>
        <dbReference type="ARBA" id="ARBA00010641"/>
    </source>
</evidence>
<dbReference type="PANTHER" id="PTHR43133">
    <property type="entry name" value="RNA POLYMERASE ECF-TYPE SIGMA FACTO"/>
    <property type="match status" value="1"/>
</dbReference>
<dbReference type="InterPro" id="IPR039425">
    <property type="entry name" value="RNA_pol_sigma-70-like"/>
</dbReference>
<keyword evidence="9" id="KW-1185">Reference proteome</keyword>
<evidence type="ECO:0000256" key="5">
    <source>
        <dbReference type="SAM" id="MobiDB-lite"/>
    </source>
</evidence>
<dbReference type="SUPFAM" id="SSF88946">
    <property type="entry name" value="Sigma2 domain of RNA polymerase sigma factors"/>
    <property type="match status" value="1"/>
</dbReference>
<dbReference type="InterPro" id="IPR014284">
    <property type="entry name" value="RNA_pol_sigma-70_dom"/>
</dbReference>
<keyword evidence="4" id="KW-0804">Transcription</keyword>
<evidence type="ECO:0000256" key="4">
    <source>
        <dbReference type="ARBA" id="ARBA00023163"/>
    </source>
</evidence>
<name>A0A4Q7MAU9_9BACT</name>
<dbReference type="InterPro" id="IPR007627">
    <property type="entry name" value="RNA_pol_sigma70_r2"/>
</dbReference>
<keyword evidence="2" id="KW-0805">Transcription regulation</keyword>
<feature type="domain" description="RNA polymerase sigma-70 region 2" evidence="6">
    <location>
        <begin position="56"/>
        <end position="122"/>
    </location>
</feature>
<protein>
    <submittedName>
        <fullName evidence="8">RNA polymerase sigma-70 factor (ECF subfamily)</fullName>
    </submittedName>
</protein>
<comment type="similarity">
    <text evidence="1">Belongs to the sigma-70 factor family. ECF subfamily.</text>
</comment>
<dbReference type="RefSeq" id="WP_130544294.1">
    <property type="nucleotide sequence ID" value="NZ_CP042431.1"/>
</dbReference>
<dbReference type="InterPro" id="IPR013249">
    <property type="entry name" value="RNA_pol_sigma70_r4_t2"/>
</dbReference>